<evidence type="ECO:0000256" key="1">
    <source>
        <dbReference type="SAM" id="MobiDB-lite"/>
    </source>
</evidence>
<reference evidence="2" key="1">
    <citation type="journal article" date="2023" name="Mol. Phylogenet. Evol.">
        <title>Genome-scale phylogeny and comparative genomics of the fungal order Sordariales.</title>
        <authorList>
            <person name="Hensen N."/>
            <person name="Bonometti L."/>
            <person name="Westerberg I."/>
            <person name="Brannstrom I.O."/>
            <person name="Guillou S."/>
            <person name="Cros-Aarteil S."/>
            <person name="Calhoun S."/>
            <person name="Haridas S."/>
            <person name="Kuo A."/>
            <person name="Mondo S."/>
            <person name="Pangilinan J."/>
            <person name="Riley R."/>
            <person name="LaButti K."/>
            <person name="Andreopoulos B."/>
            <person name="Lipzen A."/>
            <person name="Chen C."/>
            <person name="Yan M."/>
            <person name="Daum C."/>
            <person name="Ng V."/>
            <person name="Clum A."/>
            <person name="Steindorff A."/>
            <person name="Ohm R.A."/>
            <person name="Martin F."/>
            <person name="Silar P."/>
            <person name="Natvig D.O."/>
            <person name="Lalanne C."/>
            <person name="Gautier V."/>
            <person name="Ament-Velasquez S.L."/>
            <person name="Kruys A."/>
            <person name="Hutchinson M.I."/>
            <person name="Powell A.J."/>
            <person name="Barry K."/>
            <person name="Miller A.N."/>
            <person name="Grigoriev I.V."/>
            <person name="Debuchy R."/>
            <person name="Gladieux P."/>
            <person name="Hiltunen Thoren M."/>
            <person name="Johannesson H."/>
        </authorList>
    </citation>
    <scope>NUCLEOTIDE SEQUENCE</scope>
    <source>
        <strain evidence="2">CBS 757.83</strain>
    </source>
</reference>
<sequence>MWLVGLDLTACPSSSLLHPPLHTSSEPPTRSRSYFQAVAVCGRPTDSKPTYLPYLAIKNTDFHQESPHPEAPTLHHIKEDFRQHPYHDSPNRHQY</sequence>
<evidence type="ECO:0000313" key="2">
    <source>
        <dbReference type="EMBL" id="KAK4101264.1"/>
    </source>
</evidence>
<protein>
    <submittedName>
        <fullName evidence="2">Uncharacterized protein</fullName>
    </submittedName>
</protein>
<accession>A0AAN6T245</accession>
<comment type="caution">
    <text evidence="2">The sequence shown here is derived from an EMBL/GenBank/DDBJ whole genome shotgun (WGS) entry which is preliminary data.</text>
</comment>
<name>A0AAN6T245_9PEZI</name>
<keyword evidence="3" id="KW-1185">Reference proteome</keyword>
<feature type="region of interest" description="Disordered" evidence="1">
    <location>
        <begin position="63"/>
        <end position="95"/>
    </location>
</feature>
<dbReference type="EMBL" id="MU863636">
    <property type="protein sequence ID" value="KAK4101264.1"/>
    <property type="molecule type" value="Genomic_DNA"/>
</dbReference>
<reference evidence="2" key="2">
    <citation type="submission" date="2023-05" db="EMBL/GenBank/DDBJ databases">
        <authorList>
            <consortium name="Lawrence Berkeley National Laboratory"/>
            <person name="Steindorff A."/>
            <person name="Hensen N."/>
            <person name="Bonometti L."/>
            <person name="Westerberg I."/>
            <person name="Brannstrom I.O."/>
            <person name="Guillou S."/>
            <person name="Cros-Aarteil S."/>
            <person name="Calhoun S."/>
            <person name="Haridas S."/>
            <person name="Kuo A."/>
            <person name="Mondo S."/>
            <person name="Pangilinan J."/>
            <person name="Riley R."/>
            <person name="Labutti K."/>
            <person name="Andreopoulos B."/>
            <person name="Lipzen A."/>
            <person name="Chen C."/>
            <person name="Yanf M."/>
            <person name="Daum C."/>
            <person name="Ng V."/>
            <person name="Clum A."/>
            <person name="Ohm R."/>
            <person name="Martin F."/>
            <person name="Silar P."/>
            <person name="Natvig D."/>
            <person name="Lalanne C."/>
            <person name="Gautier V."/>
            <person name="Ament-Velasquez S.L."/>
            <person name="Kruys A."/>
            <person name="Hutchinson M.I."/>
            <person name="Powell A.J."/>
            <person name="Barry K."/>
            <person name="Miller A.N."/>
            <person name="Grigoriev I.V."/>
            <person name="Debuchy R."/>
            <person name="Gladieux P."/>
            <person name="Thoren M.H."/>
            <person name="Johannesson H."/>
        </authorList>
    </citation>
    <scope>NUCLEOTIDE SEQUENCE</scope>
    <source>
        <strain evidence="2">CBS 757.83</strain>
    </source>
</reference>
<dbReference type="AlphaFoldDB" id="A0AAN6T245"/>
<feature type="compositionally biased region" description="Basic and acidic residues" evidence="1">
    <location>
        <begin position="76"/>
        <end position="95"/>
    </location>
</feature>
<evidence type="ECO:0000313" key="3">
    <source>
        <dbReference type="Proteomes" id="UP001305647"/>
    </source>
</evidence>
<proteinExistence type="predicted"/>
<gene>
    <name evidence="2" type="ORF">N658DRAFT_70452</name>
</gene>
<organism evidence="2 3">
    <name type="scientific">Parathielavia hyrcaniae</name>
    <dbReference type="NCBI Taxonomy" id="113614"/>
    <lineage>
        <taxon>Eukaryota</taxon>
        <taxon>Fungi</taxon>
        <taxon>Dikarya</taxon>
        <taxon>Ascomycota</taxon>
        <taxon>Pezizomycotina</taxon>
        <taxon>Sordariomycetes</taxon>
        <taxon>Sordariomycetidae</taxon>
        <taxon>Sordariales</taxon>
        <taxon>Chaetomiaceae</taxon>
        <taxon>Parathielavia</taxon>
    </lineage>
</organism>
<dbReference type="Proteomes" id="UP001305647">
    <property type="component" value="Unassembled WGS sequence"/>
</dbReference>